<dbReference type="PANTHER" id="PTHR33713:SF10">
    <property type="entry name" value="ANTITOXIN YAFN"/>
    <property type="match status" value="1"/>
</dbReference>
<dbReference type="Proteomes" id="UP000230119">
    <property type="component" value="Unassembled WGS sequence"/>
</dbReference>
<proteinExistence type="inferred from homology"/>
<comment type="function">
    <text evidence="2">Antitoxin component of a type II toxin-antitoxin (TA) system.</text>
</comment>
<evidence type="ECO:0000313" key="4">
    <source>
        <dbReference type="Proteomes" id="UP000230119"/>
    </source>
</evidence>
<evidence type="ECO:0000256" key="2">
    <source>
        <dbReference type="RuleBase" id="RU362080"/>
    </source>
</evidence>
<dbReference type="AlphaFoldDB" id="A0A2M7BSQ9"/>
<comment type="similarity">
    <text evidence="1 2">Belongs to the phD/YefM antitoxin family.</text>
</comment>
<sequence>MRMNNLLSISDVRANLPELVARVEKTMSRVIITVNGQPKATLVSSEELESLEEMAELLVIPKIKVSVLRGLKQAKMSKGKRLSDLS</sequence>
<name>A0A2M7BSQ9_9BACT</name>
<evidence type="ECO:0000256" key="1">
    <source>
        <dbReference type="ARBA" id="ARBA00009981"/>
    </source>
</evidence>
<evidence type="ECO:0000313" key="3">
    <source>
        <dbReference type="EMBL" id="PIV08493.1"/>
    </source>
</evidence>
<dbReference type="NCBIfam" id="TIGR01552">
    <property type="entry name" value="phd_fam"/>
    <property type="match status" value="1"/>
</dbReference>
<protein>
    <recommendedName>
        <fullName evidence="2">Antitoxin</fullName>
    </recommendedName>
</protein>
<accession>A0A2M7BSQ9</accession>
<gene>
    <name evidence="3" type="ORF">COS52_02370</name>
</gene>
<dbReference type="InterPro" id="IPR036165">
    <property type="entry name" value="YefM-like_sf"/>
</dbReference>
<dbReference type="SUPFAM" id="SSF143120">
    <property type="entry name" value="YefM-like"/>
    <property type="match status" value="1"/>
</dbReference>
<dbReference type="Pfam" id="PF02604">
    <property type="entry name" value="PhdYeFM_antitox"/>
    <property type="match status" value="1"/>
</dbReference>
<comment type="caution">
    <text evidence="3">The sequence shown here is derived from an EMBL/GenBank/DDBJ whole genome shotgun (WGS) entry which is preliminary data.</text>
</comment>
<dbReference type="InterPro" id="IPR006442">
    <property type="entry name" value="Antitoxin_Phd/YefM"/>
</dbReference>
<dbReference type="PANTHER" id="PTHR33713">
    <property type="entry name" value="ANTITOXIN YAFN-RELATED"/>
    <property type="match status" value="1"/>
</dbReference>
<dbReference type="EMBL" id="PEVA01000104">
    <property type="protein sequence ID" value="PIV08493.1"/>
    <property type="molecule type" value="Genomic_DNA"/>
</dbReference>
<dbReference type="Gene3D" id="3.40.1620.10">
    <property type="entry name" value="YefM-like domain"/>
    <property type="match status" value="1"/>
</dbReference>
<reference evidence="4" key="1">
    <citation type="submission" date="2017-09" db="EMBL/GenBank/DDBJ databases">
        <title>Depth-based differentiation of microbial function through sediment-hosted aquifers and enrichment of novel symbionts in the deep terrestrial subsurface.</title>
        <authorList>
            <person name="Probst A.J."/>
            <person name="Ladd B."/>
            <person name="Jarett J.K."/>
            <person name="Geller-Mcgrath D.E."/>
            <person name="Sieber C.M.K."/>
            <person name="Emerson J.B."/>
            <person name="Anantharaman K."/>
            <person name="Thomas B.C."/>
            <person name="Malmstrom R."/>
            <person name="Stieglmeier M."/>
            <person name="Klingl A."/>
            <person name="Woyke T."/>
            <person name="Ryan C.M."/>
            <person name="Banfield J.F."/>
        </authorList>
    </citation>
    <scope>NUCLEOTIDE SEQUENCE [LARGE SCALE GENOMIC DNA]</scope>
</reference>
<organism evidence="3 4">
    <name type="scientific">Candidatus Roizmanbacteria bacterium CG03_land_8_20_14_0_80_39_12</name>
    <dbReference type="NCBI Taxonomy" id="1974847"/>
    <lineage>
        <taxon>Bacteria</taxon>
        <taxon>Candidatus Roizmaniibacteriota</taxon>
    </lineage>
</organism>
<dbReference type="InterPro" id="IPR051405">
    <property type="entry name" value="phD/YefM_antitoxin"/>
</dbReference>